<reference evidence="1 2" key="1">
    <citation type="submission" date="2024-01" db="EMBL/GenBank/DDBJ databases">
        <title>The genomes of 5 underutilized Papilionoideae crops provide insights into root nodulation and disease resistanc.</title>
        <authorList>
            <person name="Jiang F."/>
        </authorList>
    </citation>
    <scope>NUCLEOTIDE SEQUENCE [LARGE SCALE GENOMIC DNA]</scope>
    <source>
        <strain evidence="1">LVBAO_FW01</strain>
        <tissue evidence="1">Leaves</tissue>
    </source>
</reference>
<accession>A0AAN9M8J4</accession>
<organism evidence="1 2">
    <name type="scientific">Canavalia gladiata</name>
    <name type="common">Sword bean</name>
    <name type="synonym">Dolichos gladiatus</name>
    <dbReference type="NCBI Taxonomy" id="3824"/>
    <lineage>
        <taxon>Eukaryota</taxon>
        <taxon>Viridiplantae</taxon>
        <taxon>Streptophyta</taxon>
        <taxon>Embryophyta</taxon>
        <taxon>Tracheophyta</taxon>
        <taxon>Spermatophyta</taxon>
        <taxon>Magnoliopsida</taxon>
        <taxon>eudicotyledons</taxon>
        <taxon>Gunneridae</taxon>
        <taxon>Pentapetalae</taxon>
        <taxon>rosids</taxon>
        <taxon>fabids</taxon>
        <taxon>Fabales</taxon>
        <taxon>Fabaceae</taxon>
        <taxon>Papilionoideae</taxon>
        <taxon>50 kb inversion clade</taxon>
        <taxon>NPAAA clade</taxon>
        <taxon>indigoferoid/millettioid clade</taxon>
        <taxon>Phaseoleae</taxon>
        <taxon>Canavalia</taxon>
    </lineage>
</organism>
<dbReference type="Proteomes" id="UP001367508">
    <property type="component" value="Unassembled WGS sequence"/>
</dbReference>
<dbReference type="AlphaFoldDB" id="A0AAN9M8J4"/>
<dbReference type="EMBL" id="JAYMYQ010000002">
    <property type="protein sequence ID" value="KAK7350190.1"/>
    <property type="molecule type" value="Genomic_DNA"/>
</dbReference>
<gene>
    <name evidence="1" type="ORF">VNO77_08436</name>
</gene>
<proteinExistence type="predicted"/>
<comment type="caution">
    <text evidence="1">The sequence shown here is derived from an EMBL/GenBank/DDBJ whole genome shotgun (WGS) entry which is preliminary data.</text>
</comment>
<keyword evidence="2" id="KW-1185">Reference proteome</keyword>
<protein>
    <submittedName>
        <fullName evidence="1">Uncharacterized protein</fullName>
    </submittedName>
</protein>
<name>A0AAN9M8J4_CANGL</name>
<sequence>MYVVSRSTRPDIPFWFQIGLLNWHFHVRTQSFTISPLDTSLRVPWASVPASCDVDKVPSSYPEFVRILTFLAAVAFAYGLASRCTKFLPTEIRTHSRTEAKSNGENLKLEEAIRL</sequence>
<evidence type="ECO:0000313" key="2">
    <source>
        <dbReference type="Proteomes" id="UP001367508"/>
    </source>
</evidence>
<evidence type="ECO:0000313" key="1">
    <source>
        <dbReference type="EMBL" id="KAK7350190.1"/>
    </source>
</evidence>